<organism evidence="5 6">
    <name type="scientific">Stigmatella ashevillensis</name>
    <dbReference type="NCBI Taxonomy" id="2995309"/>
    <lineage>
        <taxon>Bacteria</taxon>
        <taxon>Pseudomonadati</taxon>
        <taxon>Myxococcota</taxon>
        <taxon>Myxococcia</taxon>
        <taxon>Myxococcales</taxon>
        <taxon>Cystobacterineae</taxon>
        <taxon>Archangiaceae</taxon>
        <taxon>Stigmatella</taxon>
    </lineage>
</organism>
<dbReference type="Proteomes" id="UP001221838">
    <property type="component" value="Unassembled WGS sequence"/>
</dbReference>
<dbReference type="SUPFAM" id="SSF51261">
    <property type="entry name" value="Duplicated hybrid motif"/>
    <property type="match status" value="1"/>
</dbReference>
<proteinExistence type="inferred from homology"/>
<reference evidence="5 6" key="1">
    <citation type="submission" date="2022-11" db="EMBL/GenBank/DDBJ databases">
        <title>Minimal conservation of predation-associated metabolite biosynthetic gene clusters underscores biosynthetic potential of Myxococcota including descriptions for ten novel species: Archangium lansinium sp. nov., Myxococcus landrumus sp. nov., Nannocystis bai.</title>
        <authorList>
            <person name="Ahearne A."/>
            <person name="Stevens C."/>
            <person name="Dowd S."/>
        </authorList>
    </citation>
    <scope>NUCLEOTIDE SEQUENCE [LARGE SCALE GENOMIC DNA]</scope>
    <source>
        <strain evidence="5 6">NCWAL01</strain>
    </source>
</reference>
<keyword evidence="3" id="KW-0326">Glycosidase</keyword>
<comment type="similarity">
    <text evidence="1">Belongs to the glycosyl hydrolase 25 family.</text>
</comment>
<dbReference type="EMBL" id="JAQNDM010000002">
    <property type="protein sequence ID" value="MDC0709120.1"/>
    <property type="molecule type" value="Genomic_DNA"/>
</dbReference>
<dbReference type="PROSITE" id="PS51257">
    <property type="entry name" value="PROKAR_LIPOPROTEIN"/>
    <property type="match status" value="1"/>
</dbReference>
<evidence type="ECO:0000259" key="4">
    <source>
        <dbReference type="Pfam" id="PF01551"/>
    </source>
</evidence>
<dbReference type="InterPro" id="IPR017853">
    <property type="entry name" value="GH"/>
</dbReference>
<dbReference type="InterPro" id="IPR011055">
    <property type="entry name" value="Dup_hybrid_motif"/>
</dbReference>
<accession>A0ABT5D633</accession>
<protein>
    <submittedName>
        <fullName evidence="5">GH25 family lysozyme</fullName>
    </submittedName>
</protein>
<dbReference type="RefSeq" id="WP_272137387.1">
    <property type="nucleotide sequence ID" value="NZ_JAQNDM010000002.1"/>
</dbReference>
<evidence type="ECO:0000256" key="2">
    <source>
        <dbReference type="ARBA" id="ARBA00022801"/>
    </source>
</evidence>
<keyword evidence="2" id="KW-0378">Hydrolase</keyword>
<gene>
    <name evidence="5" type="ORF">POL68_11660</name>
</gene>
<dbReference type="SMART" id="SM00641">
    <property type="entry name" value="Glyco_25"/>
    <property type="match status" value="1"/>
</dbReference>
<sequence>MNSRSSSKGFLRGVFSLPMTWVLSLVLLAGCGEMGPEGAEVQETAAPSTQQAITVLAVPSNVQSFYAEGRWSTRFGATGPYYGPLGHRGLDIAASAGQGIPALRSGTVRRVQYSSVVGHTIAVESAPGDFSGYDHVIRTRVSVGDYVQQGDIIAYAAGYGDDHGSAWSGPHLHITRGSTDRCAFGENVSDPAPLIRSVLGTGSGGGTAPGGGSGGIQVSIEEGKILQRVAQRGGYTGSVDGVPGVNTWKGVQTVIKAQGYYDGPVDGVPGEQTWKGVQRLAQRGGYTGPVDGFPGQYTYAGLTNWLAQSPGTPPPSGMQGVYGIDVGTTQRDLDFNAIRSAGYQFAIVKAGGSNVSPLYVAPYYAQQVARARAAGLLVGHYWMAGSTNPANDAQYFMDHLYDYRSGDLLVLDNEAIDDGIFWNDSLTATFMQAVKTRLGKAPFLYTYSSLLTSNTWTQTKAVGSKLWIAHYTGTPGNPNIGSAFPSWEMHQYTSSGNQNGIPLDLNVAKLSAFDGLTQPPNGVTAPPPTAIPGGGSGGGGGSAPAITPEQGRILQTLARRGGYTGPIDGVPGANTWIGVQKVLRELGYYEGPADGVPGINTYKGLQLLAQDGGYTGPIDGIPGPNTYNGLQEYLNGSSGGVPPVSNAQGLTLQRIAQAGGYTGILDGAPGANTWKGFQQVLTGYGYSGPVDGAMGTNSWKALQRFAAKGGYTGPIDGVMGTNGWKGVQTVLKGFGYTGPVDGVMGTNSYAALQRVARLGGYMGPSDGAMGVNSWKGLQTFLSGTGYTGPIDGVPGTNTYKALQSLASRGGYAGPLDGIPGSNTYAGLANLLD</sequence>
<dbReference type="PANTHER" id="PTHR34135">
    <property type="entry name" value="LYSOZYME"/>
    <property type="match status" value="1"/>
</dbReference>
<dbReference type="Pfam" id="PF01183">
    <property type="entry name" value="Glyco_hydro_25"/>
    <property type="match status" value="1"/>
</dbReference>
<dbReference type="SUPFAM" id="SSF47090">
    <property type="entry name" value="PGBD-like"/>
    <property type="match status" value="2"/>
</dbReference>
<name>A0ABT5D633_9BACT</name>
<dbReference type="Pfam" id="PF01551">
    <property type="entry name" value="Peptidase_M23"/>
    <property type="match status" value="1"/>
</dbReference>
<dbReference type="PANTHER" id="PTHR34135:SF2">
    <property type="entry name" value="LYSOZYME"/>
    <property type="match status" value="1"/>
</dbReference>
<evidence type="ECO:0000313" key="5">
    <source>
        <dbReference type="EMBL" id="MDC0709120.1"/>
    </source>
</evidence>
<dbReference type="Gene3D" id="2.70.70.10">
    <property type="entry name" value="Glucose Permease (Domain IIA)"/>
    <property type="match status" value="1"/>
</dbReference>
<dbReference type="InterPro" id="IPR018077">
    <property type="entry name" value="Glyco_hydro_fam25_subgr"/>
</dbReference>
<keyword evidence="6" id="KW-1185">Reference proteome</keyword>
<dbReference type="InterPro" id="IPR036366">
    <property type="entry name" value="PGBDSf"/>
</dbReference>
<dbReference type="CDD" id="cd12797">
    <property type="entry name" value="M23_peptidase"/>
    <property type="match status" value="1"/>
</dbReference>
<comment type="caution">
    <text evidence="5">The sequence shown here is derived from an EMBL/GenBank/DDBJ whole genome shotgun (WGS) entry which is preliminary data.</text>
</comment>
<dbReference type="InterPro" id="IPR036365">
    <property type="entry name" value="PGBD-like_sf"/>
</dbReference>
<dbReference type="Gene3D" id="3.20.20.80">
    <property type="entry name" value="Glycosidases"/>
    <property type="match status" value="1"/>
</dbReference>
<dbReference type="SUPFAM" id="SSF51445">
    <property type="entry name" value="(Trans)glycosidases"/>
    <property type="match status" value="1"/>
</dbReference>
<evidence type="ECO:0000256" key="3">
    <source>
        <dbReference type="ARBA" id="ARBA00023295"/>
    </source>
</evidence>
<evidence type="ECO:0000313" key="6">
    <source>
        <dbReference type="Proteomes" id="UP001221838"/>
    </source>
</evidence>
<dbReference type="CDD" id="cd00599">
    <property type="entry name" value="GH25_muramidase"/>
    <property type="match status" value="1"/>
</dbReference>
<dbReference type="PROSITE" id="PS51904">
    <property type="entry name" value="GLYCOSYL_HYDROL_F25_2"/>
    <property type="match status" value="1"/>
</dbReference>
<dbReference type="InterPro" id="IPR016047">
    <property type="entry name" value="M23ase_b-sheet_dom"/>
</dbReference>
<dbReference type="Gene3D" id="1.10.101.10">
    <property type="entry name" value="PGBD-like superfamily/PGBD"/>
    <property type="match status" value="1"/>
</dbReference>
<evidence type="ECO:0000256" key="1">
    <source>
        <dbReference type="ARBA" id="ARBA00010646"/>
    </source>
</evidence>
<feature type="domain" description="M23ase beta-sheet core" evidence="4">
    <location>
        <begin position="87"/>
        <end position="174"/>
    </location>
</feature>
<dbReference type="InterPro" id="IPR002053">
    <property type="entry name" value="Glyco_hydro_25"/>
</dbReference>